<dbReference type="EMBL" id="PDCK01000043">
    <property type="protein sequence ID" value="PRQ30884.1"/>
    <property type="molecule type" value="Genomic_DNA"/>
</dbReference>
<name>A0A2P6Q9Q6_ROSCH</name>
<protein>
    <submittedName>
        <fullName evidence="1">Uncharacterized protein</fullName>
    </submittedName>
</protein>
<evidence type="ECO:0000313" key="2">
    <source>
        <dbReference type="Proteomes" id="UP000238479"/>
    </source>
</evidence>
<organism evidence="1 2">
    <name type="scientific">Rosa chinensis</name>
    <name type="common">China rose</name>
    <dbReference type="NCBI Taxonomy" id="74649"/>
    <lineage>
        <taxon>Eukaryota</taxon>
        <taxon>Viridiplantae</taxon>
        <taxon>Streptophyta</taxon>
        <taxon>Embryophyta</taxon>
        <taxon>Tracheophyta</taxon>
        <taxon>Spermatophyta</taxon>
        <taxon>Magnoliopsida</taxon>
        <taxon>eudicotyledons</taxon>
        <taxon>Gunneridae</taxon>
        <taxon>Pentapetalae</taxon>
        <taxon>rosids</taxon>
        <taxon>fabids</taxon>
        <taxon>Rosales</taxon>
        <taxon>Rosaceae</taxon>
        <taxon>Rosoideae</taxon>
        <taxon>Rosoideae incertae sedis</taxon>
        <taxon>Rosa</taxon>
    </lineage>
</organism>
<accession>A0A2P6Q9Q6</accession>
<dbReference type="Proteomes" id="UP000238479">
    <property type="component" value="Chromosome 5"/>
</dbReference>
<dbReference type="AlphaFoldDB" id="A0A2P6Q9Q6"/>
<reference evidence="1 2" key="1">
    <citation type="journal article" date="2018" name="Nat. Genet.">
        <title>The Rosa genome provides new insights in the design of modern roses.</title>
        <authorList>
            <person name="Bendahmane M."/>
        </authorList>
    </citation>
    <scope>NUCLEOTIDE SEQUENCE [LARGE SCALE GENOMIC DNA]</scope>
    <source>
        <strain evidence="2">cv. Old Blush</strain>
    </source>
</reference>
<evidence type="ECO:0000313" key="1">
    <source>
        <dbReference type="EMBL" id="PRQ30884.1"/>
    </source>
</evidence>
<gene>
    <name evidence="1" type="ORF">RchiOBHm_Chr5g0029461</name>
</gene>
<proteinExistence type="predicted"/>
<dbReference type="Gramene" id="PRQ30884">
    <property type="protein sequence ID" value="PRQ30884"/>
    <property type="gene ID" value="RchiOBHm_Chr5g0029461"/>
</dbReference>
<sequence>MWATATFVLPRAEGNVEIGVVGVHISHVQTQSVAGGLARGTPHMISATIEGLACWLMSSLTFHGGQWFSVLVRLLVVRMAATAVWLTRSTSS</sequence>
<keyword evidence="2" id="KW-1185">Reference proteome</keyword>
<comment type="caution">
    <text evidence="1">The sequence shown here is derived from an EMBL/GenBank/DDBJ whole genome shotgun (WGS) entry which is preliminary data.</text>
</comment>